<dbReference type="Gene3D" id="3.40.630.30">
    <property type="match status" value="1"/>
</dbReference>
<sequence>MSTVTIRDAELKDAGYLLEIYSYAGSFVGRAAYNHSCEMTIYLDRTARKCGMGYTKVGEFHKCGYKFGRWYDMIWMEKMIGGHLDRDGS</sequence>
<accession>A0ABS8G0H8</accession>
<gene>
    <name evidence="1" type="ORF">LKD70_15365</name>
</gene>
<dbReference type="GO" id="GO:0016746">
    <property type="term" value="F:acyltransferase activity"/>
    <property type="evidence" value="ECO:0007669"/>
    <property type="project" value="UniProtKB-KW"/>
</dbReference>
<evidence type="ECO:0000313" key="1">
    <source>
        <dbReference type="EMBL" id="MCC2255773.1"/>
    </source>
</evidence>
<protein>
    <submittedName>
        <fullName evidence="1">GNAT family N-acetyltransferase</fullName>
        <ecNumber evidence="1">2.3.1.-</ecNumber>
    </submittedName>
</protein>
<dbReference type="RefSeq" id="WP_227708756.1">
    <property type="nucleotide sequence ID" value="NZ_JAJEQX010000035.1"/>
</dbReference>
<dbReference type="Pfam" id="PF13420">
    <property type="entry name" value="Acetyltransf_4"/>
    <property type="match status" value="1"/>
</dbReference>
<dbReference type="Proteomes" id="UP001198151">
    <property type="component" value="Unassembled WGS sequence"/>
</dbReference>
<name>A0ABS8G0H8_9FIRM</name>
<comment type="caution">
    <text evidence="1">The sequence shown here is derived from an EMBL/GenBank/DDBJ whole genome shotgun (WGS) entry which is preliminary data.</text>
</comment>
<keyword evidence="1" id="KW-0808">Transferase</keyword>
<keyword evidence="1" id="KW-0012">Acyltransferase</keyword>
<proteinExistence type="predicted"/>
<evidence type="ECO:0000313" key="2">
    <source>
        <dbReference type="Proteomes" id="UP001198151"/>
    </source>
</evidence>
<organism evidence="1 2">
    <name type="scientific">Ruminococcus turbiniformis</name>
    <dbReference type="NCBI Taxonomy" id="2881258"/>
    <lineage>
        <taxon>Bacteria</taxon>
        <taxon>Bacillati</taxon>
        <taxon>Bacillota</taxon>
        <taxon>Clostridia</taxon>
        <taxon>Eubacteriales</taxon>
        <taxon>Oscillospiraceae</taxon>
        <taxon>Ruminococcus</taxon>
    </lineage>
</organism>
<keyword evidence="2" id="KW-1185">Reference proteome</keyword>
<dbReference type="EMBL" id="JAJEQX010000035">
    <property type="protein sequence ID" value="MCC2255773.1"/>
    <property type="molecule type" value="Genomic_DNA"/>
</dbReference>
<dbReference type="EC" id="2.3.1.-" evidence="1"/>
<reference evidence="1 2" key="1">
    <citation type="submission" date="2021-10" db="EMBL/GenBank/DDBJ databases">
        <title>Anaerobic single-cell dispensing facilitates the cultivation of human gut bacteria.</title>
        <authorList>
            <person name="Afrizal A."/>
        </authorList>
    </citation>
    <scope>NUCLEOTIDE SEQUENCE [LARGE SCALE GENOMIC DNA]</scope>
    <source>
        <strain evidence="1 2">CLA-AA-H200</strain>
    </source>
</reference>